<dbReference type="AlphaFoldDB" id="A0A812SQ38"/>
<reference evidence="1" key="1">
    <citation type="submission" date="2021-02" db="EMBL/GenBank/DDBJ databases">
        <authorList>
            <person name="Dougan E. K."/>
            <person name="Rhodes N."/>
            <person name="Thang M."/>
            <person name="Chan C."/>
        </authorList>
    </citation>
    <scope>NUCLEOTIDE SEQUENCE</scope>
</reference>
<protein>
    <submittedName>
        <fullName evidence="1">SLC34A1 protein</fullName>
    </submittedName>
</protein>
<organism evidence="1 2">
    <name type="scientific">Symbiodinium pilosum</name>
    <name type="common">Dinoflagellate</name>
    <dbReference type="NCBI Taxonomy" id="2952"/>
    <lineage>
        <taxon>Eukaryota</taxon>
        <taxon>Sar</taxon>
        <taxon>Alveolata</taxon>
        <taxon>Dinophyceae</taxon>
        <taxon>Suessiales</taxon>
        <taxon>Symbiodiniaceae</taxon>
        <taxon>Symbiodinium</taxon>
    </lineage>
</organism>
<dbReference type="Proteomes" id="UP000649617">
    <property type="component" value="Unassembled WGS sequence"/>
</dbReference>
<keyword evidence="2" id="KW-1185">Reference proteome</keyword>
<evidence type="ECO:0000313" key="2">
    <source>
        <dbReference type="Proteomes" id="UP000649617"/>
    </source>
</evidence>
<accession>A0A812SQ38</accession>
<sequence>MFSQIILGAITGEGGLLFYISKGIADAAMGGGGGDITFTSPTKFIVSPVTDLFVDPNKDVTKALSLGPPKATAMPAGVTGCPANMDCTNYFCVSSAMSKNWGKARKTHSAQWVLSKKKWWLSKLEFSYVLTRIHMG</sequence>
<dbReference type="EMBL" id="CAJNIZ010027018">
    <property type="protein sequence ID" value="CAE7497051.1"/>
    <property type="molecule type" value="Genomic_DNA"/>
</dbReference>
<dbReference type="OrthoDB" id="443376at2759"/>
<gene>
    <name evidence="1" type="primary">SLC34A1</name>
    <name evidence="1" type="ORF">SPIL2461_LOCUS12834</name>
</gene>
<evidence type="ECO:0000313" key="1">
    <source>
        <dbReference type="EMBL" id="CAE7497051.1"/>
    </source>
</evidence>
<proteinExistence type="predicted"/>
<comment type="caution">
    <text evidence="1">The sequence shown here is derived from an EMBL/GenBank/DDBJ whole genome shotgun (WGS) entry which is preliminary data.</text>
</comment>
<name>A0A812SQ38_SYMPI</name>